<evidence type="ECO:0000313" key="2">
    <source>
        <dbReference type="EMBL" id="TMQ49837.1"/>
    </source>
</evidence>
<dbReference type="AlphaFoldDB" id="A0A538SEQ7"/>
<feature type="signal peptide" evidence="1">
    <location>
        <begin position="1"/>
        <end position="20"/>
    </location>
</feature>
<dbReference type="EMBL" id="VBOT01000114">
    <property type="protein sequence ID" value="TMQ49837.1"/>
    <property type="molecule type" value="Genomic_DNA"/>
</dbReference>
<evidence type="ECO:0000313" key="3">
    <source>
        <dbReference type="Proteomes" id="UP000320184"/>
    </source>
</evidence>
<protein>
    <recommendedName>
        <fullName evidence="4">Outer membrane protein beta-barrel domain-containing protein</fullName>
    </recommendedName>
</protein>
<dbReference type="Proteomes" id="UP000320184">
    <property type="component" value="Unassembled WGS sequence"/>
</dbReference>
<accession>A0A538SEQ7</accession>
<name>A0A538SEQ7_UNCEI</name>
<gene>
    <name evidence="2" type="ORF">E6K73_09115</name>
</gene>
<comment type="caution">
    <text evidence="2">The sequence shown here is derived from an EMBL/GenBank/DDBJ whole genome shotgun (WGS) entry which is preliminary data.</text>
</comment>
<feature type="chain" id="PRO_5021818739" description="Outer membrane protein beta-barrel domain-containing protein" evidence="1">
    <location>
        <begin position="21"/>
        <end position="246"/>
    </location>
</feature>
<keyword evidence="1" id="KW-0732">Signal</keyword>
<sequence>MSRVRFGVVLAAAVALGASAREAGAAAEVHRLNLVISASPTQVAATDFNKDLDQFNRLILEPQGLEGIKKITFAWYYDFQLRYFVRQNVAVCAGVGQLRSATKREYLPAIEQDVELRAEMLSVPVHVGGLYYFQPYNQGDFQARAYLGGGLMSLVYNRERFGLNTTFPGASFQRSGRGDSPGYYVEAGAHMFFAARYSVLVGVIYRSAKIRNLEGIVHTTAGSFRVPVPNLDTSGVGARMAVGIGM</sequence>
<organism evidence="2 3">
    <name type="scientific">Eiseniibacteriota bacterium</name>
    <dbReference type="NCBI Taxonomy" id="2212470"/>
    <lineage>
        <taxon>Bacteria</taxon>
        <taxon>Candidatus Eiseniibacteriota</taxon>
    </lineage>
</organism>
<proteinExistence type="predicted"/>
<evidence type="ECO:0000256" key="1">
    <source>
        <dbReference type="SAM" id="SignalP"/>
    </source>
</evidence>
<dbReference type="Gene3D" id="2.40.160.20">
    <property type="match status" value="1"/>
</dbReference>
<evidence type="ECO:0008006" key="4">
    <source>
        <dbReference type="Google" id="ProtNLM"/>
    </source>
</evidence>
<reference evidence="2 3" key="1">
    <citation type="journal article" date="2019" name="Nat. Microbiol.">
        <title>Mediterranean grassland soil C-N compound turnover is dependent on rainfall and depth, and is mediated by genomically divergent microorganisms.</title>
        <authorList>
            <person name="Diamond S."/>
            <person name="Andeer P.F."/>
            <person name="Li Z."/>
            <person name="Crits-Christoph A."/>
            <person name="Burstein D."/>
            <person name="Anantharaman K."/>
            <person name="Lane K.R."/>
            <person name="Thomas B.C."/>
            <person name="Pan C."/>
            <person name="Northen T.R."/>
            <person name="Banfield J.F."/>
        </authorList>
    </citation>
    <scope>NUCLEOTIDE SEQUENCE [LARGE SCALE GENOMIC DNA]</scope>
    <source>
        <strain evidence="2">WS_3</strain>
    </source>
</reference>